<dbReference type="eggNOG" id="COG3596">
    <property type="taxonomic scope" value="Bacteria"/>
</dbReference>
<evidence type="ECO:0000313" key="4">
    <source>
        <dbReference type="Proteomes" id="UP000004664"/>
    </source>
</evidence>
<feature type="transmembrane region" description="Helical" evidence="1">
    <location>
        <begin position="359"/>
        <end position="379"/>
    </location>
</feature>
<evidence type="ECO:0000313" key="3">
    <source>
        <dbReference type="EMBL" id="EGW23580.1"/>
    </source>
</evidence>
<dbReference type="Pfam" id="PF01926">
    <property type="entry name" value="MMR_HSR1"/>
    <property type="match status" value="1"/>
</dbReference>
<gene>
    <name evidence="3" type="ORF">Mettu_2440</name>
</gene>
<organism evidence="3 4">
    <name type="scientific">Methylobacter tundripaludum (strain ATCC BAA-1195 / DSM 17260 / SV96)</name>
    <dbReference type="NCBI Taxonomy" id="697282"/>
    <lineage>
        <taxon>Bacteria</taxon>
        <taxon>Pseudomonadati</taxon>
        <taxon>Pseudomonadota</taxon>
        <taxon>Gammaproteobacteria</taxon>
        <taxon>Methylococcales</taxon>
        <taxon>Methylococcaceae</taxon>
        <taxon>Methylobacter</taxon>
    </lineage>
</organism>
<keyword evidence="4" id="KW-1185">Reference proteome</keyword>
<evidence type="ECO:0000256" key="1">
    <source>
        <dbReference type="SAM" id="Phobius"/>
    </source>
</evidence>
<sequence>MTIFYFMEITHACIWHDHYHIKPAKFYLIPMNIIGSWTWKGLGDALFSPKATGIESKINEVKQRLPIPVFWLLGKTQAGKTSLIRALTGSDAAEIGNGFQACTKRSRFYDFPSSSHPMMRFLDTRGLGETAYNPGEDLAWCANQAHLLVVVLRALDMNQAEVVDTVLTIHQQHPDWPIIVVQTALHEGYVSDAEHIQPYPYQQIPFPPQVPHALAQVLLHQRDWFKSVPVHFVPLDFTLPEDGFEPADYGLDALWRTIESVLPAGVIGLLRGTEQHKELLDFHAQQAHPHLIGYAVLNVGMGAIPLAGLPLVLAVQAKLFHSIASIYGLELTRRLYAEFTSLIGVSVGVGLLGRELLKFVPVYGSAVAGVYSGAMTYALGKAFCVYLHGVKRGALPDHATLKQAYDEAFVHARQLLKNKET</sequence>
<dbReference type="InterPro" id="IPR006073">
    <property type="entry name" value="GTP-bd"/>
</dbReference>
<dbReference type="Gene3D" id="3.40.50.300">
    <property type="entry name" value="P-loop containing nucleotide triphosphate hydrolases"/>
    <property type="match status" value="1"/>
</dbReference>
<reference evidence="3 4" key="1">
    <citation type="submission" date="2011-06" db="EMBL/GenBank/DDBJ databases">
        <title>Genomic sequence of Methylobacter tundripaludum SV96.</title>
        <authorList>
            <consortium name="US DOE Joint Genome Institute"/>
            <person name="Lucas S."/>
            <person name="Han J."/>
            <person name="Lapidus A."/>
            <person name="Cheng J.-F."/>
            <person name="Goodwin L."/>
            <person name="Pitluck S."/>
            <person name="Held B."/>
            <person name="Detter J.C."/>
            <person name="Han C."/>
            <person name="Tapia R."/>
            <person name="Land M."/>
            <person name="Hauser L."/>
            <person name="Kyrpides N."/>
            <person name="Ivanova N."/>
            <person name="Ovchinnikova G."/>
            <person name="Pagani I."/>
            <person name="Klotz M.G."/>
            <person name="Dispirito A.A."/>
            <person name="Murrell J.C."/>
            <person name="Dunfield P."/>
            <person name="Kalyuzhnaya M.G."/>
            <person name="Svenning M."/>
            <person name="Trotsenko Y.A."/>
            <person name="Stein L.Y."/>
            <person name="Woyke T."/>
        </authorList>
    </citation>
    <scope>NUCLEOTIDE SEQUENCE [LARGE SCALE GENOMIC DNA]</scope>
    <source>
        <strain evidence="4">ATCC BAA-1195 / DSM 17260 / SV96</strain>
    </source>
</reference>
<feature type="transmembrane region" description="Helical" evidence="1">
    <location>
        <begin position="335"/>
        <end position="353"/>
    </location>
</feature>
<keyword evidence="1" id="KW-1133">Transmembrane helix</keyword>
<evidence type="ECO:0000259" key="2">
    <source>
        <dbReference type="Pfam" id="PF01926"/>
    </source>
</evidence>
<feature type="transmembrane region" description="Helical" evidence="1">
    <location>
        <begin position="291"/>
        <end position="315"/>
    </location>
</feature>
<proteinExistence type="predicted"/>
<dbReference type="STRING" id="697282.Mettu_2440"/>
<name>G3IR09_METTV</name>
<dbReference type="Proteomes" id="UP000004664">
    <property type="component" value="Unassembled WGS sequence"/>
</dbReference>
<dbReference type="InterPro" id="IPR027417">
    <property type="entry name" value="P-loop_NTPase"/>
</dbReference>
<dbReference type="HOGENOM" id="CLU_057498_0_0_6"/>
<dbReference type="EMBL" id="JH109152">
    <property type="protein sequence ID" value="EGW23580.1"/>
    <property type="molecule type" value="Genomic_DNA"/>
</dbReference>
<accession>G3IR09</accession>
<keyword evidence="1" id="KW-0472">Membrane</keyword>
<keyword evidence="1" id="KW-0812">Transmembrane</keyword>
<dbReference type="eggNOG" id="COG3597">
    <property type="taxonomic scope" value="Bacteria"/>
</dbReference>
<feature type="domain" description="G" evidence="2">
    <location>
        <begin position="72"/>
        <end position="181"/>
    </location>
</feature>
<protein>
    <recommendedName>
        <fullName evidence="2">G domain-containing protein</fullName>
    </recommendedName>
</protein>
<dbReference type="GO" id="GO:0005525">
    <property type="term" value="F:GTP binding"/>
    <property type="evidence" value="ECO:0007669"/>
    <property type="project" value="InterPro"/>
</dbReference>
<dbReference type="AlphaFoldDB" id="G3IR09"/>
<dbReference type="CDD" id="cd00882">
    <property type="entry name" value="Ras_like_GTPase"/>
    <property type="match status" value="1"/>
</dbReference>
<dbReference type="SUPFAM" id="SSF52540">
    <property type="entry name" value="P-loop containing nucleoside triphosphate hydrolases"/>
    <property type="match status" value="1"/>
</dbReference>